<dbReference type="AlphaFoldDB" id="A0A5C5VRB8"/>
<gene>
    <name evidence="2" type="ORF">KOR42_49970</name>
</gene>
<dbReference type="Proteomes" id="UP000317243">
    <property type="component" value="Unassembled WGS sequence"/>
</dbReference>
<protein>
    <submittedName>
        <fullName evidence="2">Uncharacterized protein</fullName>
    </submittedName>
</protein>
<evidence type="ECO:0000313" key="3">
    <source>
        <dbReference type="Proteomes" id="UP000317243"/>
    </source>
</evidence>
<organism evidence="2 3">
    <name type="scientific">Thalassoglobus neptunius</name>
    <dbReference type="NCBI Taxonomy" id="1938619"/>
    <lineage>
        <taxon>Bacteria</taxon>
        <taxon>Pseudomonadati</taxon>
        <taxon>Planctomycetota</taxon>
        <taxon>Planctomycetia</taxon>
        <taxon>Planctomycetales</taxon>
        <taxon>Planctomycetaceae</taxon>
        <taxon>Thalassoglobus</taxon>
    </lineage>
</organism>
<feature type="compositionally biased region" description="Basic and acidic residues" evidence="1">
    <location>
        <begin position="143"/>
        <end position="156"/>
    </location>
</feature>
<sequence>MSGRFPLPMFPKLGRLDPGLVLGVEGRVDGFNPPLGRLGIDGRLGLGREAVGRSNDGRDDPDPDPKLGREGLGRDEPGRDGLGRLGLGRLTDGRLILGRLPPLLGRLLLGRLPLPPPSFGVLGREDGRDPPPPSRLEPPPPRELPERLLPPRELELPPRLPPPPRIPIAYNSDVENVSITKAASAAIDLLFENMLSAP</sequence>
<keyword evidence="3" id="KW-1185">Reference proteome</keyword>
<dbReference type="RefSeq" id="WP_146512301.1">
    <property type="nucleotide sequence ID" value="NZ_SIHI01000055.1"/>
</dbReference>
<evidence type="ECO:0000313" key="2">
    <source>
        <dbReference type="EMBL" id="TWT40102.1"/>
    </source>
</evidence>
<feature type="region of interest" description="Disordered" evidence="1">
    <location>
        <begin position="119"/>
        <end position="164"/>
    </location>
</feature>
<accession>A0A5C5VRB8</accession>
<comment type="caution">
    <text evidence="2">The sequence shown here is derived from an EMBL/GenBank/DDBJ whole genome shotgun (WGS) entry which is preliminary data.</text>
</comment>
<proteinExistence type="predicted"/>
<feature type="compositionally biased region" description="Basic and acidic residues" evidence="1">
    <location>
        <begin position="55"/>
        <end position="82"/>
    </location>
</feature>
<name>A0A5C5VRB8_9PLAN</name>
<feature type="compositionally biased region" description="Pro residues" evidence="1">
    <location>
        <begin position="130"/>
        <end position="142"/>
    </location>
</feature>
<dbReference type="EMBL" id="SIHI01000055">
    <property type="protein sequence ID" value="TWT40102.1"/>
    <property type="molecule type" value="Genomic_DNA"/>
</dbReference>
<feature type="region of interest" description="Disordered" evidence="1">
    <location>
        <begin position="49"/>
        <end position="85"/>
    </location>
</feature>
<evidence type="ECO:0000256" key="1">
    <source>
        <dbReference type="SAM" id="MobiDB-lite"/>
    </source>
</evidence>
<reference evidence="2 3" key="1">
    <citation type="submission" date="2019-02" db="EMBL/GenBank/DDBJ databases">
        <title>Deep-cultivation of Planctomycetes and their phenomic and genomic characterization uncovers novel biology.</title>
        <authorList>
            <person name="Wiegand S."/>
            <person name="Jogler M."/>
            <person name="Boedeker C."/>
            <person name="Pinto D."/>
            <person name="Vollmers J."/>
            <person name="Rivas-Marin E."/>
            <person name="Kohn T."/>
            <person name="Peeters S.H."/>
            <person name="Heuer A."/>
            <person name="Rast P."/>
            <person name="Oberbeckmann S."/>
            <person name="Bunk B."/>
            <person name="Jeske O."/>
            <person name="Meyerdierks A."/>
            <person name="Storesund J.E."/>
            <person name="Kallscheuer N."/>
            <person name="Luecker S."/>
            <person name="Lage O.M."/>
            <person name="Pohl T."/>
            <person name="Merkel B.J."/>
            <person name="Hornburger P."/>
            <person name="Mueller R.-W."/>
            <person name="Bruemmer F."/>
            <person name="Labrenz M."/>
            <person name="Spormann A.M."/>
            <person name="Op Den Camp H."/>
            <person name="Overmann J."/>
            <person name="Amann R."/>
            <person name="Jetten M.S.M."/>
            <person name="Mascher T."/>
            <person name="Medema M.H."/>
            <person name="Devos D.P."/>
            <person name="Kaster A.-K."/>
            <person name="Ovreas L."/>
            <person name="Rohde M."/>
            <person name="Galperin M.Y."/>
            <person name="Jogler C."/>
        </authorList>
    </citation>
    <scope>NUCLEOTIDE SEQUENCE [LARGE SCALE GENOMIC DNA]</scope>
    <source>
        <strain evidence="2 3">KOR42</strain>
    </source>
</reference>